<evidence type="ECO:0008006" key="3">
    <source>
        <dbReference type="Google" id="ProtNLM"/>
    </source>
</evidence>
<dbReference type="OrthoDB" id="9794527at2"/>
<evidence type="ECO:0000313" key="2">
    <source>
        <dbReference type="Proteomes" id="UP000199569"/>
    </source>
</evidence>
<protein>
    <recommendedName>
        <fullName evidence="3">Tyrosine specific protein phosphatases domain-containing protein</fullName>
    </recommendedName>
</protein>
<accession>A0A1G5JRI6</accession>
<dbReference type="PROSITE" id="PS00383">
    <property type="entry name" value="TYR_PHOSPHATASE_1"/>
    <property type="match status" value="1"/>
</dbReference>
<dbReference type="RefSeq" id="WP_091135447.1">
    <property type="nucleotide sequence ID" value="NZ_FMVJ01000007.1"/>
</dbReference>
<dbReference type="AlphaFoldDB" id="A0A1G5JRI6"/>
<name>A0A1G5JRI6_9HYPH</name>
<dbReference type="SUPFAM" id="SSF52799">
    <property type="entry name" value="(Phosphotyrosine protein) phosphatases II"/>
    <property type="match status" value="1"/>
</dbReference>
<organism evidence="1 2">
    <name type="scientific">Microvirga guangxiensis</name>
    <dbReference type="NCBI Taxonomy" id="549386"/>
    <lineage>
        <taxon>Bacteria</taxon>
        <taxon>Pseudomonadati</taxon>
        <taxon>Pseudomonadota</taxon>
        <taxon>Alphaproteobacteria</taxon>
        <taxon>Hyphomicrobiales</taxon>
        <taxon>Methylobacteriaceae</taxon>
        <taxon>Microvirga</taxon>
    </lineage>
</organism>
<dbReference type="InterPro" id="IPR029021">
    <property type="entry name" value="Prot-tyrosine_phosphatase-like"/>
</dbReference>
<dbReference type="STRING" id="549386.SAMN02927923_02800"/>
<reference evidence="1 2" key="1">
    <citation type="submission" date="2016-10" db="EMBL/GenBank/DDBJ databases">
        <authorList>
            <person name="de Groot N.N."/>
        </authorList>
    </citation>
    <scope>NUCLEOTIDE SEQUENCE [LARGE SCALE GENOMIC DNA]</scope>
    <source>
        <strain evidence="1 2">CGMCC 1.7666</strain>
    </source>
</reference>
<sequence>MPTLHVCSLSRLNETIAAVGPSHVVSLIGTGAKVERPASIAPDRHLTISVNDIVEPMEGYVLAGPEHMERLLAFVSAWDRASPLLFHCWAGISRSTAAAYIAACALAPERDEAELAHLLREAAPSATPNAHFVALADDILQRQGRMVEAIRAIGRGAEAMEGTPFMLQLNKGSPDSTVRKLP</sequence>
<proteinExistence type="predicted"/>
<evidence type="ECO:0000313" key="1">
    <source>
        <dbReference type="EMBL" id="SCY90289.1"/>
    </source>
</evidence>
<gene>
    <name evidence="1" type="ORF">SAMN02927923_02800</name>
</gene>
<dbReference type="Gene3D" id="3.90.190.10">
    <property type="entry name" value="Protein tyrosine phosphatase superfamily"/>
    <property type="match status" value="1"/>
</dbReference>
<keyword evidence="2" id="KW-1185">Reference proteome</keyword>
<dbReference type="EMBL" id="FMVJ01000007">
    <property type="protein sequence ID" value="SCY90289.1"/>
    <property type="molecule type" value="Genomic_DNA"/>
</dbReference>
<dbReference type="InterPro" id="IPR016130">
    <property type="entry name" value="Tyr_Pase_AS"/>
</dbReference>
<dbReference type="Proteomes" id="UP000199569">
    <property type="component" value="Unassembled WGS sequence"/>
</dbReference>